<name>A0A1B2E5L9_9BACL</name>
<proteinExistence type="predicted"/>
<dbReference type="InterPro" id="IPR052179">
    <property type="entry name" value="DD-CPase-like"/>
</dbReference>
<dbReference type="KEGG" id="pib:BBD41_23245"/>
<dbReference type="Gene3D" id="3.30.1380.10">
    <property type="match status" value="1"/>
</dbReference>
<dbReference type="InterPro" id="IPR058193">
    <property type="entry name" value="VanY/YodJ_core_dom"/>
</dbReference>
<sequence>MKNSKLTSFMPKIVIGSLVASLALTCMPYPKGADQAIAAASRSSQSFAKFMQMNAPSRTVKTIGGIQMVTNLSSTVVLVNKQRNLPSTYAPKDLVVPNVPFSFSGPSPKKQLRKIAANALEDLFAAAKKDGIELKAVSGYRSYATQKSIFERNASIKGEAVANRTSARPGQSEHQTGLSMDISSASVGYALEQSFGSTKEGKWLKANAHKYGFIIRYGKGKEKLTGYSYEPWHVRYVGVYIAGEITRQNLTLEQYLQKSI</sequence>
<dbReference type="PANTHER" id="PTHR34385:SF1">
    <property type="entry name" value="PEPTIDOGLYCAN L-ALANYL-D-GLUTAMATE ENDOPEPTIDASE CWLK"/>
    <property type="match status" value="1"/>
</dbReference>
<keyword evidence="2" id="KW-0378">Hydrolase</keyword>
<dbReference type="GO" id="GO:0006508">
    <property type="term" value="P:proteolysis"/>
    <property type="evidence" value="ECO:0007669"/>
    <property type="project" value="InterPro"/>
</dbReference>
<keyword evidence="2" id="KW-0645">Protease</keyword>
<organism evidence="2">
    <name type="scientific">Paenibacillus ihbetae</name>
    <dbReference type="NCBI Taxonomy" id="1870820"/>
    <lineage>
        <taxon>Bacteria</taxon>
        <taxon>Bacillati</taxon>
        <taxon>Bacillota</taxon>
        <taxon>Bacilli</taxon>
        <taxon>Bacillales</taxon>
        <taxon>Paenibacillaceae</taxon>
        <taxon>Paenibacillus</taxon>
    </lineage>
</organism>
<dbReference type="RefSeq" id="WP_099478916.1">
    <property type="nucleotide sequence ID" value="NZ_CP016809.1"/>
</dbReference>
<evidence type="ECO:0000313" key="2">
    <source>
        <dbReference type="EMBL" id="ANY75256.1"/>
    </source>
</evidence>
<dbReference type="PANTHER" id="PTHR34385">
    <property type="entry name" value="D-ALANYL-D-ALANINE CARBOXYPEPTIDASE"/>
    <property type="match status" value="1"/>
</dbReference>
<dbReference type="CDD" id="cd14852">
    <property type="entry name" value="LD-carboxypeptidase"/>
    <property type="match status" value="1"/>
</dbReference>
<dbReference type="InterPro" id="IPR009045">
    <property type="entry name" value="Zn_M74/Hedgehog-like"/>
</dbReference>
<gene>
    <name evidence="2" type="ORF">BBD41_23245</name>
</gene>
<protein>
    <submittedName>
        <fullName evidence="2">D-alanyl-D-alanine carboxypeptidase</fullName>
    </submittedName>
</protein>
<reference evidence="2" key="1">
    <citation type="submission" date="2016-08" db="EMBL/GenBank/DDBJ databases">
        <title>Complete Genome Seqeunce of Paenibacillus sp. nov. IHBB 9852 from high altitute lake of Indian trans-Himalayas.</title>
        <authorList>
            <person name="Kiran S."/>
            <person name="Swarnkar M.K."/>
            <person name="Rana A."/>
            <person name="Tewari R."/>
            <person name="Gulati A."/>
        </authorList>
    </citation>
    <scope>NUCLEOTIDE SEQUENCE [LARGE SCALE GENOMIC DNA]</scope>
    <source>
        <strain evidence="2">IHBB 9852</strain>
    </source>
</reference>
<dbReference type="EMBL" id="CP016809">
    <property type="protein sequence ID" value="ANY75256.1"/>
    <property type="molecule type" value="Genomic_DNA"/>
</dbReference>
<keyword evidence="2" id="KW-0121">Carboxypeptidase</keyword>
<accession>A0A1B2E5L9</accession>
<dbReference type="SUPFAM" id="SSF55166">
    <property type="entry name" value="Hedgehog/DD-peptidase"/>
    <property type="match status" value="1"/>
</dbReference>
<dbReference type="GO" id="GO:0004180">
    <property type="term" value="F:carboxypeptidase activity"/>
    <property type="evidence" value="ECO:0007669"/>
    <property type="project" value="UniProtKB-KW"/>
</dbReference>
<evidence type="ECO:0000259" key="1">
    <source>
        <dbReference type="Pfam" id="PF02557"/>
    </source>
</evidence>
<dbReference type="Pfam" id="PF02557">
    <property type="entry name" value="VanY"/>
    <property type="match status" value="1"/>
</dbReference>
<feature type="domain" description="D-alanyl-D-alanine carboxypeptidase-like core" evidence="1">
    <location>
        <begin position="110"/>
        <end position="238"/>
    </location>
</feature>
<dbReference type="InterPro" id="IPR003709">
    <property type="entry name" value="VanY-like_core_dom"/>
</dbReference>
<dbReference type="AlphaFoldDB" id="A0A1B2E5L9"/>